<evidence type="ECO:0000259" key="3">
    <source>
        <dbReference type="PROSITE" id="PS50966"/>
    </source>
</evidence>
<sequence length="329" mass="37301">MLRSAIDRLQDVHSSSVSFVSRFDLAYNAAYALTWMKMIENNLDKLTVDDLQEWASEKIFERGKSYLRRVSGLSQAADGTLAAWVTGSERYATSVHIGAGGTLTSFCTCPYDWGLSCKHAVAVVLAAAEHVKQGKAIPVLDEASKLARSLADDEEDDGEAYYEDDEDGVDEPVTKHRRQKQPSFQELQNILQGWSKDKLVTWLAEQAGRDPELGQSILEAHQLDSGQVDKLVRSLRKEIQRLATEPAWSHPWYDDAQSPDYSHLQRQLRPCSKEGITMRCWSWAKNFGKGPWLKSSRRTMRAKPPWQLPSAWQWCSKPCRTRRCRPPSS</sequence>
<keyword evidence="1" id="KW-0479">Metal-binding</keyword>
<name>A0A1Y6CHN6_9NEIS</name>
<organism evidence="4 5">
    <name type="scientific">Pseudogulbenkiania subflava DSM 22618</name>
    <dbReference type="NCBI Taxonomy" id="1123014"/>
    <lineage>
        <taxon>Bacteria</taxon>
        <taxon>Pseudomonadati</taxon>
        <taxon>Pseudomonadota</taxon>
        <taxon>Betaproteobacteria</taxon>
        <taxon>Neisseriales</taxon>
        <taxon>Chromobacteriaceae</taxon>
        <taxon>Pseudogulbenkiania</taxon>
    </lineage>
</organism>
<feature type="compositionally biased region" description="Acidic residues" evidence="2">
    <location>
        <begin position="152"/>
        <end position="170"/>
    </location>
</feature>
<evidence type="ECO:0000313" key="5">
    <source>
        <dbReference type="Proteomes" id="UP000192920"/>
    </source>
</evidence>
<reference evidence="5" key="1">
    <citation type="submission" date="2017-04" db="EMBL/GenBank/DDBJ databases">
        <authorList>
            <person name="Varghese N."/>
            <person name="Submissions S."/>
        </authorList>
    </citation>
    <scope>NUCLEOTIDE SEQUENCE [LARGE SCALE GENOMIC DNA]</scope>
    <source>
        <strain evidence="5">DSM 22618</strain>
    </source>
</reference>
<gene>
    <name evidence="4" type="ORF">SAMN02745746_03829</name>
</gene>
<dbReference type="Proteomes" id="UP000192920">
    <property type="component" value="Unassembled WGS sequence"/>
</dbReference>
<evidence type="ECO:0000313" key="4">
    <source>
        <dbReference type="EMBL" id="SMF53793.1"/>
    </source>
</evidence>
<keyword evidence="1" id="KW-0863">Zinc-finger</keyword>
<evidence type="ECO:0000256" key="2">
    <source>
        <dbReference type="SAM" id="MobiDB-lite"/>
    </source>
</evidence>
<keyword evidence="1" id="KW-0862">Zinc</keyword>
<dbReference type="RefSeq" id="WP_200811068.1">
    <property type="nucleotide sequence ID" value="NZ_FXAG01000030.1"/>
</dbReference>
<dbReference type="PROSITE" id="PS50966">
    <property type="entry name" value="ZF_SWIM"/>
    <property type="match status" value="1"/>
</dbReference>
<dbReference type="InterPro" id="IPR007527">
    <property type="entry name" value="Znf_SWIM"/>
</dbReference>
<feature type="domain" description="SWIM-type" evidence="3">
    <location>
        <begin position="91"/>
        <end position="128"/>
    </location>
</feature>
<keyword evidence="5" id="KW-1185">Reference proteome</keyword>
<proteinExistence type="predicted"/>
<feature type="region of interest" description="Disordered" evidence="2">
    <location>
        <begin position="152"/>
        <end position="180"/>
    </location>
</feature>
<protein>
    <recommendedName>
        <fullName evidence="3">SWIM-type domain-containing protein</fullName>
    </recommendedName>
</protein>
<accession>A0A1Y6CHN6</accession>
<evidence type="ECO:0000256" key="1">
    <source>
        <dbReference type="PROSITE-ProRule" id="PRU00325"/>
    </source>
</evidence>
<dbReference type="GO" id="GO:0008270">
    <property type="term" value="F:zinc ion binding"/>
    <property type="evidence" value="ECO:0007669"/>
    <property type="project" value="UniProtKB-KW"/>
</dbReference>
<dbReference type="EMBL" id="FXAG01000030">
    <property type="protein sequence ID" value="SMF53793.1"/>
    <property type="molecule type" value="Genomic_DNA"/>
</dbReference>
<dbReference type="AlphaFoldDB" id="A0A1Y6CHN6"/>